<dbReference type="eggNOG" id="COG0419">
    <property type="taxonomic scope" value="Bacteria"/>
</dbReference>
<dbReference type="OrthoDB" id="9795626at2"/>
<evidence type="ECO:0000313" key="3">
    <source>
        <dbReference type="Proteomes" id="UP000003781"/>
    </source>
</evidence>
<keyword evidence="3" id="KW-1185">Reference proteome</keyword>
<gene>
    <name evidence="2" type="ORF">CY0110_07244</name>
</gene>
<dbReference type="EMBL" id="AAXW01000033">
    <property type="protein sequence ID" value="EAZ89972.1"/>
    <property type="molecule type" value="Genomic_DNA"/>
</dbReference>
<name>A3IU98_9CHRO</name>
<dbReference type="InterPro" id="IPR027417">
    <property type="entry name" value="P-loop_NTPase"/>
</dbReference>
<evidence type="ECO:0000313" key="2">
    <source>
        <dbReference type="EMBL" id="EAZ89972.1"/>
    </source>
</evidence>
<dbReference type="SUPFAM" id="SSF52540">
    <property type="entry name" value="P-loop containing nucleoside triphosphate hydrolases"/>
    <property type="match status" value="1"/>
</dbReference>
<dbReference type="Proteomes" id="UP000003781">
    <property type="component" value="Unassembled WGS sequence"/>
</dbReference>
<organism evidence="2 3">
    <name type="scientific">Crocosphaera chwakensis CCY0110</name>
    <dbReference type="NCBI Taxonomy" id="391612"/>
    <lineage>
        <taxon>Bacteria</taxon>
        <taxon>Bacillati</taxon>
        <taxon>Cyanobacteriota</taxon>
        <taxon>Cyanophyceae</taxon>
        <taxon>Oscillatoriophycideae</taxon>
        <taxon>Chroococcales</taxon>
        <taxon>Aphanothecaceae</taxon>
        <taxon>Crocosphaera</taxon>
        <taxon>Crocosphaera chwakensis</taxon>
    </lineage>
</organism>
<sequence length="540" mass="62785">MKIEIISWECKGLRCPDMEINLMSGENPAHVALIQMPNGTGKTTILSLIRAALTRELSNWDAEKIKSYRRHGDNNPQGSFTLNLQIDNEFLTFKLMFNFEEGIVDSLPSYSIEDLESKINYYLSQNQHLHEKLEQKEKDLIYANEKVKTDVAELMDKIRKPQLLHLKFRESLIELKDKFDKAELPEKASRQFFIDLCNEKDCICGRELNDEIREIIKQRANLYLSNETAGFLNSLKSDIKRDLLSDDNGTEKSFKNSVDNLQDIKDYQQLIDDEIEYLKQEMINNGNNEVKEWKEELDKKTKEKNRIESELEEIEREPSHRDDQKYYEKTNCLKALKQWLEDEEIKLAEISNTIEMRQKKEILQKILKLAKTKANNNLRESIRNKCNQKLEKILYRDPISISDINHSITLKGQKAASMGQTLSVGYIFLTTLLSEGQHQFPLLVDSPANSIDITVRREIGQIIPSLCKQFIAFTISSEREGFTYTLANNADNIKFLTVFRKTETTKQLEQALPSKGVIDNKNCVIIEGKEYFNNFDLLHY</sequence>
<evidence type="ECO:0000256" key="1">
    <source>
        <dbReference type="SAM" id="Coils"/>
    </source>
</evidence>
<evidence type="ECO:0008006" key="4">
    <source>
        <dbReference type="Google" id="ProtNLM"/>
    </source>
</evidence>
<dbReference type="Gene3D" id="3.40.50.300">
    <property type="entry name" value="P-loop containing nucleotide triphosphate hydrolases"/>
    <property type="match status" value="1"/>
</dbReference>
<dbReference type="AlphaFoldDB" id="A3IU98"/>
<reference evidence="2 3" key="1">
    <citation type="submission" date="2007-03" db="EMBL/GenBank/DDBJ databases">
        <authorList>
            <person name="Stal L."/>
            <person name="Ferriera S."/>
            <person name="Johnson J."/>
            <person name="Kravitz S."/>
            <person name="Beeson K."/>
            <person name="Sutton G."/>
            <person name="Rogers Y.-H."/>
            <person name="Friedman R."/>
            <person name="Frazier M."/>
            <person name="Venter J.C."/>
        </authorList>
    </citation>
    <scope>NUCLEOTIDE SEQUENCE [LARGE SCALE GENOMIC DNA]</scope>
    <source>
        <strain evidence="2 3">CCY0110</strain>
    </source>
</reference>
<feature type="coiled-coil region" evidence="1">
    <location>
        <begin position="283"/>
        <end position="360"/>
    </location>
</feature>
<protein>
    <recommendedName>
        <fullName evidence="4">Rad50/SbcC-type AAA domain-containing protein</fullName>
    </recommendedName>
</protein>
<dbReference type="RefSeq" id="WP_008276954.1">
    <property type="nucleotide sequence ID" value="NZ_AAXW01000033.1"/>
</dbReference>
<proteinExistence type="predicted"/>
<accession>A3IU98</accession>
<comment type="caution">
    <text evidence="2">The sequence shown here is derived from an EMBL/GenBank/DDBJ whole genome shotgun (WGS) entry which is preliminary data.</text>
</comment>
<keyword evidence="1" id="KW-0175">Coiled coil</keyword>